<accession>J9EGX3</accession>
<dbReference type="Proteomes" id="UP000004810">
    <property type="component" value="Unassembled WGS sequence"/>
</dbReference>
<dbReference type="AlphaFoldDB" id="J9EGX3"/>
<evidence type="ECO:0000313" key="4">
    <source>
        <dbReference type="Proteomes" id="UP000004810"/>
    </source>
</evidence>
<dbReference type="InterPro" id="IPR013087">
    <property type="entry name" value="Znf_C2H2_type"/>
</dbReference>
<evidence type="ECO:0000259" key="2">
    <source>
        <dbReference type="PROSITE" id="PS00028"/>
    </source>
</evidence>
<evidence type="ECO:0000313" key="3">
    <source>
        <dbReference type="EMBL" id="EJW74634.1"/>
    </source>
</evidence>
<feature type="domain" description="C2H2-type" evidence="2">
    <location>
        <begin position="201"/>
        <end position="222"/>
    </location>
</feature>
<gene>
    <name evidence="3" type="ORF">WUBG_14455</name>
</gene>
<feature type="region of interest" description="Disordered" evidence="1">
    <location>
        <begin position="88"/>
        <end position="115"/>
    </location>
</feature>
<organism evidence="3 4">
    <name type="scientific">Wuchereria bancrofti</name>
    <dbReference type="NCBI Taxonomy" id="6293"/>
    <lineage>
        <taxon>Eukaryota</taxon>
        <taxon>Metazoa</taxon>
        <taxon>Ecdysozoa</taxon>
        <taxon>Nematoda</taxon>
        <taxon>Chromadorea</taxon>
        <taxon>Rhabditida</taxon>
        <taxon>Spirurina</taxon>
        <taxon>Spiruromorpha</taxon>
        <taxon>Filarioidea</taxon>
        <taxon>Onchocercidae</taxon>
        <taxon>Wuchereria</taxon>
    </lineage>
</organism>
<dbReference type="InterPro" id="IPR018106">
    <property type="entry name" value="CAP_CS_N"/>
</dbReference>
<feature type="region of interest" description="Disordered" evidence="1">
    <location>
        <begin position="55"/>
        <end position="76"/>
    </location>
</feature>
<dbReference type="PROSITE" id="PS00028">
    <property type="entry name" value="ZINC_FINGER_C2H2_1"/>
    <property type="match status" value="1"/>
</dbReference>
<protein>
    <submittedName>
        <fullName evidence="3">Zinc finger protein</fullName>
    </submittedName>
</protein>
<evidence type="ECO:0000256" key="1">
    <source>
        <dbReference type="SAM" id="MobiDB-lite"/>
    </source>
</evidence>
<dbReference type="PROSITE" id="PS01088">
    <property type="entry name" value="CAP_1"/>
    <property type="match status" value="1"/>
</dbReference>
<comment type="caution">
    <text evidence="3">The sequence shown here is derived from an EMBL/GenBank/DDBJ whole genome shotgun (WGS) entry which is preliminary data.</text>
</comment>
<sequence length="329" mass="37046">MNMLNGQNPEHPAISDVLDYLRREPVMLRALQEYMNEKEQHESLLLTRLEEAEKRLEELEGQNAQNEMEEGPVPQEPEFNVEEAEWAPLPESDDEAEKWPSGAEWAPLPDDEEDESEVPVAAVEASSIREPEETVRELVLRSRTITFPVPAMQTTLAAATPEAFRPADLGNLPERFRRELQVPQAELYTVVEAEGNNNIVCGICNRQFGTIKGWRIHASRTHKQDGFCARCGHYLLLPPEFTAAQKIAAIEIHALDWCPRACAAVINERQAKRRRLDLVGREEDGHCLFIPVNFSFRLLTSCGTPRNVVSLPLPVPILHPLPANDVQAG</sequence>
<reference evidence="4" key="1">
    <citation type="submission" date="2012-08" db="EMBL/GenBank/DDBJ databases">
        <title>The Genome Sequence of Wuchereria bancrofti.</title>
        <authorList>
            <person name="Nutman T.B."/>
            <person name="Fink D.L."/>
            <person name="Russ C."/>
            <person name="Young S."/>
            <person name="Zeng Q."/>
            <person name="Koehrsen M."/>
            <person name="Alvarado L."/>
            <person name="Berlin A."/>
            <person name="Chapman S.B."/>
            <person name="Chen Z."/>
            <person name="Freedman E."/>
            <person name="Gellesch M."/>
            <person name="Goldberg J."/>
            <person name="Griggs A."/>
            <person name="Gujja S."/>
            <person name="Heilman E.R."/>
            <person name="Heiman D."/>
            <person name="Hepburn T."/>
            <person name="Howarth C."/>
            <person name="Jen D."/>
            <person name="Larson L."/>
            <person name="Lewis B."/>
            <person name="Mehta T."/>
            <person name="Park D."/>
            <person name="Pearson M."/>
            <person name="Roberts A."/>
            <person name="Saif S."/>
            <person name="Shea T."/>
            <person name="Shenoy N."/>
            <person name="Sisk P."/>
            <person name="Stolte C."/>
            <person name="Sykes S."/>
            <person name="Walk T."/>
            <person name="White J."/>
            <person name="Yandava C."/>
            <person name="Haas B."/>
            <person name="Henn M.R."/>
            <person name="Nusbaum C."/>
            <person name="Birren B."/>
        </authorList>
    </citation>
    <scope>NUCLEOTIDE SEQUENCE [LARGE SCALE GENOMIC DNA]</scope>
    <source>
        <strain evidence="4">NA</strain>
    </source>
</reference>
<proteinExistence type="predicted"/>
<dbReference type="EMBL" id="ADBV01011866">
    <property type="protein sequence ID" value="EJW74634.1"/>
    <property type="molecule type" value="Genomic_DNA"/>
</dbReference>
<name>J9EGX3_WUCBA</name>